<dbReference type="EMBL" id="SJPJ01000001">
    <property type="protein sequence ID" value="TWT82443.1"/>
    <property type="molecule type" value="Genomic_DNA"/>
</dbReference>
<evidence type="ECO:0000313" key="5">
    <source>
        <dbReference type="EMBL" id="TWT82443.1"/>
    </source>
</evidence>
<accession>A0A5C5Z7D5</accession>
<dbReference type="Proteomes" id="UP000315010">
    <property type="component" value="Unassembled WGS sequence"/>
</dbReference>
<dbReference type="InterPro" id="IPR006016">
    <property type="entry name" value="UspA"/>
</dbReference>
<dbReference type="PANTHER" id="PTHR47892">
    <property type="entry name" value="UNIVERSAL STRESS PROTEIN E"/>
    <property type="match status" value="1"/>
</dbReference>
<dbReference type="RefSeq" id="WP_146398954.1">
    <property type="nucleotide sequence ID" value="NZ_SJPJ01000001.1"/>
</dbReference>
<dbReference type="Gene3D" id="3.40.50.12370">
    <property type="match status" value="1"/>
</dbReference>
<evidence type="ECO:0000313" key="6">
    <source>
        <dbReference type="Proteomes" id="UP000315010"/>
    </source>
</evidence>
<proteinExistence type="predicted"/>
<evidence type="ECO:0000259" key="4">
    <source>
        <dbReference type="Pfam" id="PF00582"/>
    </source>
</evidence>
<name>A0A5C5Z7D5_9BACT</name>
<feature type="domain" description="UspA" evidence="4">
    <location>
        <begin position="4"/>
        <end position="143"/>
    </location>
</feature>
<reference evidence="5 6" key="1">
    <citation type="submission" date="2019-02" db="EMBL/GenBank/DDBJ databases">
        <title>Deep-cultivation of Planctomycetes and their phenomic and genomic characterization uncovers novel biology.</title>
        <authorList>
            <person name="Wiegand S."/>
            <person name="Jogler M."/>
            <person name="Boedeker C."/>
            <person name="Pinto D."/>
            <person name="Vollmers J."/>
            <person name="Rivas-Marin E."/>
            <person name="Kohn T."/>
            <person name="Peeters S.H."/>
            <person name="Heuer A."/>
            <person name="Rast P."/>
            <person name="Oberbeckmann S."/>
            <person name="Bunk B."/>
            <person name="Jeske O."/>
            <person name="Meyerdierks A."/>
            <person name="Storesund J.E."/>
            <person name="Kallscheuer N."/>
            <person name="Luecker S."/>
            <person name="Lage O.M."/>
            <person name="Pohl T."/>
            <person name="Merkel B.J."/>
            <person name="Hornburger P."/>
            <person name="Mueller R.-W."/>
            <person name="Bruemmer F."/>
            <person name="Labrenz M."/>
            <person name="Spormann A.M."/>
            <person name="Op Den Camp H."/>
            <person name="Overmann J."/>
            <person name="Amann R."/>
            <person name="Jetten M.S.M."/>
            <person name="Mascher T."/>
            <person name="Medema M.H."/>
            <person name="Devos D.P."/>
            <person name="Kaster A.-K."/>
            <person name="Ovreas L."/>
            <person name="Rohde M."/>
            <person name="Galperin M.Y."/>
            <person name="Jogler C."/>
        </authorList>
    </citation>
    <scope>NUCLEOTIDE SEQUENCE [LARGE SCALE GENOMIC DNA]</scope>
    <source>
        <strain evidence="5 6">CA13</strain>
    </source>
</reference>
<comment type="subcellular location">
    <subcellularLocation>
        <location evidence="1">Cytoplasm</location>
    </subcellularLocation>
</comment>
<dbReference type="GO" id="GO:0005737">
    <property type="term" value="C:cytoplasm"/>
    <property type="evidence" value="ECO:0007669"/>
    <property type="project" value="UniProtKB-SubCell"/>
</dbReference>
<comment type="function">
    <text evidence="3">Required for resistance to DNA-damaging agents.</text>
</comment>
<evidence type="ECO:0000256" key="2">
    <source>
        <dbReference type="ARBA" id="ARBA00022490"/>
    </source>
</evidence>
<keyword evidence="6" id="KW-1185">Reference proteome</keyword>
<feature type="domain" description="UspA" evidence="4">
    <location>
        <begin position="172"/>
        <end position="299"/>
    </location>
</feature>
<keyword evidence="2" id="KW-0963">Cytoplasm</keyword>
<dbReference type="SUPFAM" id="SSF52402">
    <property type="entry name" value="Adenine nucleotide alpha hydrolases-like"/>
    <property type="match status" value="2"/>
</dbReference>
<evidence type="ECO:0000256" key="1">
    <source>
        <dbReference type="ARBA" id="ARBA00004496"/>
    </source>
</evidence>
<dbReference type="PANTHER" id="PTHR47892:SF1">
    <property type="entry name" value="UNIVERSAL STRESS PROTEIN E"/>
    <property type="match status" value="1"/>
</dbReference>
<dbReference type="Pfam" id="PF00582">
    <property type="entry name" value="Usp"/>
    <property type="match status" value="2"/>
</dbReference>
<dbReference type="OrthoDB" id="239260at2"/>
<evidence type="ECO:0000256" key="3">
    <source>
        <dbReference type="ARBA" id="ARBA00037131"/>
    </source>
</evidence>
<organism evidence="5 6">
    <name type="scientific">Novipirellula herctigrandis</name>
    <dbReference type="NCBI Taxonomy" id="2527986"/>
    <lineage>
        <taxon>Bacteria</taxon>
        <taxon>Pseudomonadati</taxon>
        <taxon>Planctomycetota</taxon>
        <taxon>Planctomycetia</taxon>
        <taxon>Pirellulales</taxon>
        <taxon>Pirellulaceae</taxon>
        <taxon>Novipirellula</taxon>
    </lineage>
</organism>
<dbReference type="AlphaFoldDB" id="A0A5C5Z7D5"/>
<gene>
    <name evidence="5" type="primary">uspE_1</name>
    <name evidence="5" type="ORF">CA13_39060</name>
</gene>
<sequence length="324" mass="35796">MKRFKNILVYAEADQHETAVRRAVTVASENNADVTLMEVIKPIPHAVGYVTHAAEPEELQRLIVEDHRKRLLEIATEYLNTGVPIDVFVTVGDSACEMVRQVVNDKHDLVIKAADGLSLSGRWFGSISRSLLRMCPCPVWILKPEVHGDFDQVVAAIDIDTGEPKHLALNRKILELAFAIAERDNADLHVVSAWDLWMEKSLRKRAGDAEVDSTLSGYEKRLRTVLNELVSKQEAKPKSVQIHFIRGNPSKIIEAVSQKVEADLVVMGTVCRTGAASFLIGNTAESLLEHVTCSVLALKPEGFVSPITFDDSDANTSKETLPIV</sequence>
<comment type="caution">
    <text evidence="5">The sequence shown here is derived from an EMBL/GenBank/DDBJ whole genome shotgun (WGS) entry which is preliminary data.</text>
</comment>
<protein>
    <submittedName>
        <fullName evidence="5">Universal stress protein E</fullName>
    </submittedName>
</protein>